<reference evidence="1" key="2">
    <citation type="submission" date="2018-05" db="EMBL/GenBank/DDBJ databases">
        <title>OmerRS3 (Oryza meridionalis Reference Sequence Version 3).</title>
        <authorList>
            <person name="Zhang J."/>
            <person name="Kudrna D."/>
            <person name="Lee S."/>
            <person name="Talag J."/>
            <person name="Welchert J."/>
            <person name="Wing R.A."/>
        </authorList>
    </citation>
    <scope>NUCLEOTIDE SEQUENCE [LARGE SCALE GENOMIC DNA]</scope>
    <source>
        <strain evidence="1">cv. OR44</strain>
    </source>
</reference>
<keyword evidence="2" id="KW-1185">Reference proteome</keyword>
<organism evidence="1">
    <name type="scientific">Oryza meridionalis</name>
    <dbReference type="NCBI Taxonomy" id="40149"/>
    <lineage>
        <taxon>Eukaryota</taxon>
        <taxon>Viridiplantae</taxon>
        <taxon>Streptophyta</taxon>
        <taxon>Embryophyta</taxon>
        <taxon>Tracheophyta</taxon>
        <taxon>Spermatophyta</taxon>
        <taxon>Magnoliopsida</taxon>
        <taxon>Liliopsida</taxon>
        <taxon>Poales</taxon>
        <taxon>Poaceae</taxon>
        <taxon>BOP clade</taxon>
        <taxon>Oryzoideae</taxon>
        <taxon>Oryzeae</taxon>
        <taxon>Oryzinae</taxon>
        <taxon>Oryza</taxon>
    </lineage>
</organism>
<evidence type="ECO:0000313" key="2">
    <source>
        <dbReference type="Proteomes" id="UP000008021"/>
    </source>
</evidence>
<sequence>MEVFIHEDYVNKRNEVRREQRRKQLQMLQMEQALAGVSPPAPEARESPRVPAQCLTPTGGPSTTVRSPTASATAAAAEAAETVDHRLFDCLKPY</sequence>
<dbReference type="eggNOG" id="ENOG502R4GY">
    <property type="taxonomic scope" value="Eukaryota"/>
</dbReference>
<dbReference type="EnsemblPlants" id="OMERI04G09950.1">
    <property type="protein sequence ID" value="OMERI04G09950.1"/>
    <property type="gene ID" value="OMERI04G09950"/>
</dbReference>
<dbReference type="HOGENOM" id="CLU_2389873_0_0_1"/>
<dbReference type="Gramene" id="OMERI04G09950.1">
    <property type="protein sequence ID" value="OMERI04G09950.1"/>
    <property type="gene ID" value="OMERI04G09950"/>
</dbReference>
<name>A0A0E0DDL2_9ORYZ</name>
<accession>A0A0E0DDL2</accession>
<proteinExistence type="predicted"/>
<evidence type="ECO:0000313" key="1">
    <source>
        <dbReference type="EnsemblPlants" id="OMERI04G09950.1"/>
    </source>
</evidence>
<dbReference type="Proteomes" id="UP000008021">
    <property type="component" value="Chromosome 4"/>
</dbReference>
<protein>
    <submittedName>
        <fullName evidence="1">Uncharacterized protein</fullName>
    </submittedName>
</protein>
<dbReference type="AlphaFoldDB" id="A0A0E0DDL2"/>
<reference evidence="1" key="1">
    <citation type="submission" date="2015-04" db="UniProtKB">
        <authorList>
            <consortium name="EnsemblPlants"/>
        </authorList>
    </citation>
    <scope>IDENTIFICATION</scope>
</reference>